<keyword evidence="2" id="KW-1185">Reference proteome</keyword>
<reference evidence="1" key="1">
    <citation type="submission" date="2022-05" db="EMBL/GenBank/DDBJ databases">
        <authorList>
            <person name="Okamura Y."/>
        </authorList>
    </citation>
    <scope>NUCLEOTIDE SEQUENCE</scope>
</reference>
<proteinExistence type="predicted"/>
<dbReference type="AlphaFoldDB" id="A0A9P0TRV9"/>
<comment type="caution">
    <text evidence="1">The sequence shown here is derived from an EMBL/GenBank/DDBJ whole genome shotgun (WGS) entry which is preliminary data.</text>
</comment>
<name>A0A9P0TRV9_PIEBR</name>
<protein>
    <submittedName>
        <fullName evidence="1">Uncharacterized protein</fullName>
    </submittedName>
</protein>
<evidence type="ECO:0000313" key="1">
    <source>
        <dbReference type="EMBL" id="CAH4033916.1"/>
    </source>
</evidence>
<evidence type="ECO:0000313" key="2">
    <source>
        <dbReference type="Proteomes" id="UP001152562"/>
    </source>
</evidence>
<dbReference type="Proteomes" id="UP001152562">
    <property type="component" value="Unassembled WGS sequence"/>
</dbReference>
<sequence>MPIGFARIGGLFIHKSNLTFLKCNSYRGIARNLVALRTDVSVIDKHSEIEKQCNQPLPVFIIFRDDFSPYSIRVNQIRSEFKISA</sequence>
<accession>A0A9P0TRV9</accession>
<organism evidence="1 2">
    <name type="scientific">Pieris brassicae</name>
    <name type="common">White butterfly</name>
    <name type="synonym">Large white butterfly</name>
    <dbReference type="NCBI Taxonomy" id="7116"/>
    <lineage>
        <taxon>Eukaryota</taxon>
        <taxon>Metazoa</taxon>
        <taxon>Ecdysozoa</taxon>
        <taxon>Arthropoda</taxon>
        <taxon>Hexapoda</taxon>
        <taxon>Insecta</taxon>
        <taxon>Pterygota</taxon>
        <taxon>Neoptera</taxon>
        <taxon>Endopterygota</taxon>
        <taxon>Lepidoptera</taxon>
        <taxon>Glossata</taxon>
        <taxon>Ditrysia</taxon>
        <taxon>Papilionoidea</taxon>
        <taxon>Pieridae</taxon>
        <taxon>Pierinae</taxon>
        <taxon>Pieris</taxon>
    </lineage>
</organism>
<gene>
    <name evidence="1" type="ORF">PIBRA_LOCUS10144</name>
</gene>
<dbReference type="EMBL" id="CALOZG010000035">
    <property type="protein sequence ID" value="CAH4033916.1"/>
    <property type="molecule type" value="Genomic_DNA"/>
</dbReference>